<dbReference type="Gene3D" id="3.40.50.1820">
    <property type="entry name" value="alpha/beta hydrolase"/>
    <property type="match status" value="1"/>
</dbReference>
<proteinExistence type="inferred from homology"/>
<reference evidence="3 4" key="1">
    <citation type="submission" date="2020-08" db="EMBL/GenBank/DDBJ databases">
        <title>Functional genomics of gut bacteria from endangered species of beetles.</title>
        <authorList>
            <person name="Carlos-Shanley C."/>
        </authorList>
    </citation>
    <scope>NUCLEOTIDE SEQUENCE [LARGE SCALE GENOMIC DNA]</scope>
    <source>
        <strain evidence="3 4">S00070</strain>
    </source>
</reference>
<comment type="similarity">
    <text evidence="1">Belongs to the AB hydrolase superfamily. AB hydrolase 2 family.</text>
</comment>
<dbReference type="Proteomes" id="UP000524404">
    <property type="component" value="Unassembled WGS sequence"/>
</dbReference>
<sequence length="208" mass="22860">MYLHSKQVLTAGLSIEKAKKAIVMIHGRGGSAQDIITLKEHLNLNEMAIFAPQASQRSWYPYSFMAPEAQNQPALDSALDVIDDLVKDIEKAGIPADSIYLLGFSQGACLTLEYLARNAQQYGGAVAFTGGLIGETLITERYKGDFESTPILISTGNPDPHVPLERVQESISILKNLNSNIHSQVFNGKQHSISLEEINLANQYIFKK</sequence>
<dbReference type="SUPFAM" id="SSF53474">
    <property type="entry name" value="alpha/beta-Hydrolases"/>
    <property type="match status" value="1"/>
</dbReference>
<dbReference type="AlphaFoldDB" id="A0A841EHX1"/>
<dbReference type="EMBL" id="JACHKT010000007">
    <property type="protein sequence ID" value="MBB6002765.1"/>
    <property type="molecule type" value="Genomic_DNA"/>
</dbReference>
<dbReference type="GO" id="GO:0005737">
    <property type="term" value="C:cytoplasm"/>
    <property type="evidence" value="ECO:0007669"/>
    <property type="project" value="TreeGrafter"/>
</dbReference>
<dbReference type="InterPro" id="IPR003140">
    <property type="entry name" value="PLipase/COase/thioEstase"/>
</dbReference>
<dbReference type="InterPro" id="IPR050565">
    <property type="entry name" value="LYPA1-2/EST-like"/>
</dbReference>
<dbReference type="PANTHER" id="PTHR10655:SF67">
    <property type="entry name" value="PHOSPHOLIPASE_CARBOXYLESTERASE SUPERFAMILY (AFU_ORTHOLOGUE AFUA_5G09340)"/>
    <property type="match status" value="1"/>
</dbReference>
<dbReference type="RefSeq" id="WP_184132419.1">
    <property type="nucleotide sequence ID" value="NZ_JACHKT010000007.1"/>
</dbReference>
<feature type="domain" description="Phospholipase/carboxylesterase/thioesterase" evidence="2">
    <location>
        <begin position="16"/>
        <end position="205"/>
    </location>
</feature>
<organism evidence="3 4">
    <name type="scientific">Arcicella rosea</name>
    <dbReference type="NCBI Taxonomy" id="502909"/>
    <lineage>
        <taxon>Bacteria</taxon>
        <taxon>Pseudomonadati</taxon>
        <taxon>Bacteroidota</taxon>
        <taxon>Cytophagia</taxon>
        <taxon>Cytophagales</taxon>
        <taxon>Flectobacillaceae</taxon>
        <taxon>Arcicella</taxon>
    </lineage>
</organism>
<evidence type="ECO:0000256" key="1">
    <source>
        <dbReference type="ARBA" id="ARBA00006499"/>
    </source>
</evidence>
<evidence type="ECO:0000313" key="4">
    <source>
        <dbReference type="Proteomes" id="UP000524404"/>
    </source>
</evidence>
<gene>
    <name evidence="3" type="ORF">HNP25_001417</name>
</gene>
<dbReference type="GO" id="GO:0052689">
    <property type="term" value="F:carboxylic ester hydrolase activity"/>
    <property type="evidence" value="ECO:0007669"/>
    <property type="project" value="TreeGrafter"/>
</dbReference>
<dbReference type="GO" id="GO:0008474">
    <property type="term" value="F:palmitoyl-(protein) hydrolase activity"/>
    <property type="evidence" value="ECO:0007669"/>
    <property type="project" value="TreeGrafter"/>
</dbReference>
<accession>A0A841EHX1</accession>
<protein>
    <submittedName>
        <fullName evidence="3">Phospholipase/carboxylesterase</fullName>
    </submittedName>
</protein>
<dbReference type="Pfam" id="PF02230">
    <property type="entry name" value="Abhydrolase_2"/>
    <property type="match status" value="1"/>
</dbReference>
<evidence type="ECO:0000313" key="3">
    <source>
        <dbReference type="EMBL" id="MBB6002765.1"/>
    </source>
</evidence>
<keyword evidence="4" id="KW-1185">Reference proteome</keyword>
<dbReference type="PANTHER" id="PTHR10655">
    <property type="entry name" value="LYSOPHOSPHOLIPASE-RELATED"/>
    <property type="match status" value="1"/>
</dbReference>
<name>A0A841EHX1_9BACT</name>
<comment type="caution">
    <text evidence="3">The sequence shown here is derived from an EMBL/GenBank/DDBJ whole genome shotgun (WGS) entry which is preliminary data.</text>
</comment>
<evidence type="ECO:0000259" key="2">
    <source>
        <dbReference type="Pfam" id="PF02230"/>
    </source>
</evidence>
<dbReference type="InterPro" id="IPR029058">
    <property type="entry name" value="AB_hydrolase_fold"/>
</dbReference>